<name>A0ABU0J7T7_9HYPH</name>
<dbReference type="InterPro" id="IPR000600">
    <property type="entry name" value="ROK"/>
</dbReference>
<evidence type="ECO:0000313" key="3">
    <source>
        <dbReference type="Proteomes" id="UP001242480"/>
    </source>
</evidence>
<keyword evidence="2" id="KW-0418">Kinase</keyword>
<dbReference type="RefSeq" id="WP_307272560.1">
    <property type="nucleotide sequence ID" value="NZ_JAUSVX010000004.1"/>
</dbReference>
<dbReference type="InterPro" id="IPR036390">
    <property type="entry name" value="WH_DNA-bd_sf"/>
</dbReference>
<dbReference type="InterPro" id="IPR049874">
    <property type="entry name" value="ROK_cs"/>
</dbReference>
<dbReference type="InterPro" id="IPR036388">
    <property type="entry name" value="WH-like_DNA-bd_sf"/>
</dbReference>
<dbReference type="Gene3D" id="1.10.10.10">
    <property type="entry name" value="Winged helix-like DNA-binding domain superfamily/Winged helix DNA-binding domain"/>
    <property type="match status" value="1"/>
</dbReference>
<dbReference type="SUPFAM" id="SSF53067">
    <property type="entry name" value="Actin-like ATPase domain"/>
    <property type="match status" value="1"/>
</dbReference>
<evidence type="ECO:0000313" key="2">
    <source>
        <dbReference type="EMBL" id="MDQ0469665.1"/>
    </source>
</evidence>
<accession>A0ABU0J7T7</accession>
<dbReference type="PANTHER" id="PTHR18964:SF149">
    <property type="entry name" value="BIFUNCTIONAL UDP-N-ACETYLGLUCOSAMINE 2-EPIMERASE_N-ACETYLMANNOSAMINE KINASE"/>
    <property type="match status" value="1"/>
</dbReference>
<comment type="similarity">
    <text evidence="1">Belongs to the ROK (NagC/XylR) family.</text>
</comment>
<dbReference type="SUPFAM" id="SSF46785">
    <property type="entry name" value="Winged helix' DNA-binding domain"/>
    <property type="match status" value="1"/>
</dbReference>
<reference evidence="2 3" key="1">
    <citation type="submission" date="2023-07" db="EMBL/GenBank/DDBJ databases">
        <title>Genomic Encyclopedia of Type Strains, Phase IV (KMG-IV): sequencing the most valuable type-strain genomes for metagenomic binning, comparative biology and taxonomic classification.</title>
        <authorList>
            <person name="Goeker M."/>
        </authorList>
    </citation>
    <scope>NUCLEOTIDE SEQUENCE [LARGE SCALE GENOMIC DNA]</scope>
    <source>
        <strain evidence="2 3">DSM 19619</strain>
    </source>
</reference>
<organism evidence="2 3">
    <name type="scientific">Labrys wisconsinensis</name>
    <dbReference type="NCBI Taxonomy" id="425677"/>
    <lineage>
        <taxon>Bacteria</taxon>
        <taxon>Pseudomonadati</taxon>
        <taxon>Pseudomonadota</taxon>
        <taxon>Alphaproteobacteria</taxon>
        <taxon>Hyphomicrobiales</taxon>
        <taxon>Xanthobacteraceae</taxon>
        <taxon>Labrys</taxon>
    </lineage>
</organism>
<keyword evidence="2" id="KW-0808">Transferase</keyword>
<dbReference type="EMBL" id="JAUSVX010000004">
    <property type="protein sequence ID" value="MDQ0469665.1"/>
    <property type="molecule type" value="Genomic_DNA"/>
</dbReference>
<dbReference type="PROSITE" id="PS01125">
    <property type="entry name" value="ROK"/>
    <property type="match status" value="1"/>
</dbReference>
<comment type="caution">
    <text evidence="2">The sequence shown here is derived from an EMBL/GenBank/DDBJ whole genome shotgun (WGS) entry which is preliminary data.</text>
</comment>
<dbReference type="InterPro" id="IPR043129">
    <property type="entry name" value="ATPase_NBD"/>
</dbReference>
<evidence type="ECO:0000256" key="1">
    <source>
        <dbReference type="ARBA" id="ARBA00006479"/>
    </source>
</evidence>
<dbReference type="Pfam" id="PF00480">
    <property type="entry name" value="ROK"/>
    <property type="match status" value="1"/>
</dbReference>
<gene>
    <name evidence="2" type="ORF">QO011_002681</name>
</gene>
<keyword evidence="3" id="KW-1185">Reference proteome</keyword>
<protein>
    <submittedName>
        <fullName evidence="2">NBD/HSP70 family sugar kinase</fullName>
    </submittedName>
</protein>
<dbReference type="PANTHER" id="PTHR18964">
    <property type="entry name" value="ROK (REPRESSOR, ORF, KINASE) FAMILY"/>
    <property type="match status" value="1"/>
</dbReference>
<dbReference type="Gene3D" id="3.30.420.40">
    <property type="match status" value="2"/>
</dbReference>
<dbReference type="GO" id="GO:0016301">
    <property type="term" value="F:kinase activity"/>
    <property type="evidence" value="ECO:0007669"/>
    <property type="project" value="UniProtKB-KW"/>
</dbReference>
<proteinExistence type="inferred from homology"/>
<dbReference type="Proteomes" id="UP001242480">
    <property type="component" value="Unassembled WGS sequence"/>
</dbReference>
<sequence length="405" mass="42524">MTLLTPTSPPPRPIAGTNLEYARSHNRRVVLEAVRRAGTLSRADIARQTALTAQTISNIVDELAQTGFLIAGEPVRGARGQPSIPYSINPEGGWSLGFHIARHDVIAVLADLTGRPVATRDLTESPTTPEEAAPIVVDLIHDLVAESGIALSRVLGVGVALPTRFDLGPISTAGPTGLPGWSDPAAREAFRAAIGLPVLIENDAVAAAIGERLYGVARAIESFVLLFLDDGLGAGLFLDGQPFKGAFSNAGEIGHMIVDPGGRPCPCGNRGCLERYVSLRAAYEGVSADPDRETPDSLLAVERTDAARLDPWLREAGPRLATAVNILETVLDPETVIVSGLASPTLIQRLIDSATPLPVSAGAGARRRTARVIAGTAGRYPTAYGAAALPVFDEMNPRFDVLLKG</sequence>